<dbReference type="NCBIfam" id="NF046089">
    <property type="entry name" value="CD3337_EF1877"/>
    <property type="match status" value="1"/>
</dbReference>
<organism evidence="3 4">
    <name type="scientific">Blautia wexlerae</name>
    <dbReference type="NCBI Taxonomy" id="418240"/>
    <lineage>
        <taxon>Bacteria</taxon>
        <taxon>Bacillati</taxon>
        <taxon>Bacillota</taxon>
        <taxon>Clostridia</taxon>
        <taxon>Lachnospirales</taxon>
        <taxon>Lachnospiraceae</taxon>
        <taxon>Blautia</taxon>
    </lineage>
</organism>
<feature type="compositionally biased region" description="Basic and acidic residues" evidence="1">
    <location>
        <begin position="559"/>
        <end position="568"/>
    </location>
</feature>
<feature type="transmembrane region" description="Helical" evidence="2">
    <location>
        <begin position="405"/>
        <end position="423"/>
    </location>
</feature>
<evidence type="ECO:0000313" key="3">
    <source>
        <dbReference type="EMBL" id="CUQ10413.1"/>
    </source>
</evidence>
<accession>A0A174TK40</accession>
<dbReference type="OrthoDB" id="1651731at2"/>
<dbReference type="AlphaFoldDB" id="A0A174TK40"/>
<proteinExistence type="predicted"/>
<feature type="transmembrane region" description="Helical" evidence="2">
    <location>
        <begin position="150"/>
        <end position="168"/>
    </location>
</feature>
<feature type="compositionally biased region" description="Low complexity" evidence="1">
    <location>
        <begin position="708"/>
        <end position="719"/>
    </location>
</feature>
<feature type="compositionally biased region" description="Basic and acidic residues" evidence="1">
    <location>
        <begin position="578"/>
        <end position="611"/>
    </location>
</feature>
<feature type="region of interest" description="Disordered" evidence="1">
    <location>
        <begin position="490"/>
        <end position="525"/>
    </location>
</feature>
<protein>
    <recommendedName>
        <fullName evidence="5">YtxH domain-containing protein</fullName>
    </recommendedName>
</protein>
<feature type="region of interest" description="Disordered" evidence="1">
    <location>
        <begin position="559"/>
        <end position="736"/>
    </location>
</feature>
<gene>
    <name evidence="3" type="ORF">ERS852523_03972</name>
</gene>
<feature type="transmembrane region" description="Helical" evidence="2">
    <location>
        <begin position="313"/>
        <end position="332"/>
    </location>
</feature>
<dbReference type="InterPro" id="IPR058112">
    <property type="entry name" value="CD3337_EF1877-like"/>
</dbReference>
<feature type="compositionally biased region" description="Basic and acidic residues" evidence="1">
    <location>
        <begin position="661"/>
        <end position="676"/>
    </location>
</feature>
<reference evidence="3 4" key="1">
    <citation type="submission" date="2015-09" db="EMBL/GenBank/DDBJ databases">
        <authorList>
            <consortium name="Pathogen Informatics"/>
        </authorList>
    </citation>
    <scope>NUCLEOTIDE SEQUENCE [LARGE SCALE GENOMIC DNA]</scope>
    <source>
        <strain evidence="3 4">2789STDY5834911</strain>
    </source>
</reference>
<dbReference type="Proteomes" id="UP000095712">
    <property type="component" value="Unassembled WGS sequence"/>
</dbReference>
<feature type="transmembrane region" description="Helical" evidence="2">
    <location>
        <begin position="378"/>
        <end position="399"/>
    </location>
</feature>
<evidence type="ECO:0008006" key="5">
    <source>
        <dbReference type="Google" id="ProtNLM"/>
    </source>
</evidence>
<keyword evidence="2" id="KW-1133">Transmembrane helix</keyword>
<feature type="compositionally biased region" description="Basic and acidic residues" evidence="1">
    <location>
        <begin position="490"/>
        <end position="503"/>
    </location>
</feature>
<feature type="compositionally biased region" description="Basic and acidic residues" evidence="1">
    <location>
        <begin position="635"/>
        <end position="644"/>
    </location>
</feature>
<evidence type="ECO:0000256" key="1">
    <source>
        <dbReference type="SAM" id="MobiDB-lite"/>
    </source>
</evidence>
<keyword evidence="2" id="KW-0472">Membrane</keyword>
<feature type="transmembrane region" description="Helical" evidence="2">
    <location>
        <begin position="468"/>
        <end position="488"/>
    </location>
</feature>
<feature type="transmembrane region" description="Helical" evidence="2">
    <location>
        <begin position="90"/>
        <end position="114"/>
    </location>
</feature>
<feature type="transmembrane region" description="Helical" evidence="2">
    <location>
        <begin position="180"/>
        <end position="200"/>
    </location>
</feature>
<sequence>MKERVKGVFTKKKILHFLKMALFVVALSLILLSLLGTVAHATGLVDDTINAENLYSKYPLSNYQLDFYVDNSWSWLPWNWLDGIGKSVQYGLYCITNFVWTISLYLSNATGYVVQEAYKLDFINDMADSIGKSIQTLAGVTQNGFSSTGFYVGFLLLIILVVGLYVTYTGLIKRETSKALHAVINFVVVFVLSASFIAYAPDYIKKINEFSSDISTASLDLGTKIMLPNSDSEGKDSVDLIRDSLFSIQVEQPWLLLQFGNSNAEEIGADRVEALVSASPEDEDGKTREEVVKTEIEDNDNNNLTIPQVVNRLGMVFFLLFFNLGITIFVFLLTGMMLFSQILFIIFAMFLPISFLLSMIPSYESMAKQAIVRVFNTIMTRAGITLIVTVAFSISSMFYNISTDYPFFMVAFLQIVCFAGIYMKLGDLMSMFSLNASDSQSMGRRIFRRPYLFMAHRARRMERRMARAVSAGGISGGVAGAVAGSAVAGKRAERKNTASKENRGNTTSSMGQRAGSKVGAVLDTKNKVKDKANAVKENIKDMPTQTAYAVYSAKEKAKSSVSDFKRGVVQEQQSRQTGRLEKQEQHKKNIADKRMELQKAQEARQAKRKADGSATTGATRPHERPATASTIPKPSAEKMQEVKRPATATTSKASEPVKTNVVKERPLSSGASDRKATQPTQIVHRQNVEKVVSQETHQNYTKDRRTKVQQTQNVQKNQQTIEKTRNLVTKKGQKKK</sequence>
<feature type="transmembrane region" description="Helical" evidence="2">
    <location>
        <begin position="338"/>
        <end position="357"/>
    </location>
</feature>
<dbReference type="RefSeq" id="WP_055153736.1">
    <property type="nucleotide sequence ID" value="NZ_CZAW01000073.1"/>
</dbReference>
<evidence type="ECO:0000256" key="2">
    <source>
        <dbReference type="SAM" id="Phobius"/>
    </source>
</evidence>
<dbReference type="EMBL" id="CZAW01000073">
    <property type="protein sequence ID" value="CUQ10413.1"/>
    <property type="molecule type" value="Genomic_DNA"/>
</dbReference>
<keyword evidence="2" id="KW-0812">Transmembrane</keyword>
<evidence type="ECO:0000313" key="4">
    <source>
        <dbReference type="Proteomes" id="UP000095712"/>
    </source>
</evidence>
<name>A0A174TK40_9FIRM</name>